<evidence type="ECO:0000256" key="4">
    <source>
        <dbReference type="ARBA" id="ARBA00022833"/>
    </source>
</evidence>
<feature type="region of interest" description="Disordered" evidence="6">
    <location>
        <begin position="354"/>
        <end position="637"/>
    </location>
</feature>
<organism evidence="8 9">
    <name type="scientific">Hortaea werneckii</name>
    <name type="common">Black yeast</name>
    <name type="synonym">Cladosporium werneckii</name>
    <dbReference type="NCBI Taxonomy" id="91943"/>
    <lineage>
        <taxon>Eukaryota</taxon>
        <taxon>Fungi</taxon>
        <taxon>Dikarya</taxon>
        <taxon>Ascomycota</taxon>
        <taxon>Pezizomycotina</taxon>
        <taxon>Dothideomycetes</taxon>
        <taxon>Dothideomycetidae</taxon>
        <taxon>Mycosphaerellales</taxon>
        <taxon>Teratosphaeriaceae</taxon>
        <taxon>Hortaea</taxon>
    </lineage>
</organism>
<dbReference type="PROSITE" id="PS50103">
    <property type="entry name" value="ZF_C3H1"/>
    <property type="match status" value="2"/>
</dbReference>
<dbReference type="GO" id="GO:0000209">
    <property type="term" value="P:protein polyubiquitination"/>
    <property type="evidence" value="ECO:0007669"/>
    <property type="project" value="InterPro"/>
</dbReference>
<evidence type="ECO:0000256" key="5">
    <source>
        <dbReference type="PROSITE-ProRule" id="PRU00723"/>
    </source>
</evidence>
<feature type="domain" description="C3H1-type" evidence="7">
    <location>
        <begin position="160"/>
        <end position="187"/>
    </location>
</feature>
<dbReference type="AlphaFoldDB" id="A0A3M7EME6"/>
<sequence length="637" mass="68263">MRLALPTRLYNCSAREPRLDAHASPAVDIFAMNEFTQSPAHSPANEQGRNKQQRHSIDLHHSSKMPQTERNGAMPITAPPRPHPGVPGEGTGGQGFAGPLPMPRSPPKNKSEYNHTSNDMERRKWLRFNADTQHVPCKFFLQGQCQAGRMCPFSHDLESTTRPAPCKYFAKGGCKFGQKCALLHITPDGRVLNRMPPAAYQPSMPYNSPALPPNATPYAPPPPGLLSMQAQGMEQRQNGEAMPEFDHYQYGARNGVEHPHIDMTLISASPKFGSPPHNERLASSPSQRGLSVLDAPLPNSFDSNGISMAARNGPFAASVPSHFGIDSPSSSLPRRAQLGNTALRDLHSSAFGDRGMDGMLANMGSSPPSGADEPLTFPKRPLHSERLRASRPLVSASLGTPLPTTSFEYSDDEEDPDTDREEDLLPASLRDLIPEGRSRRQSKNRPEEGTPAGFLNAARRTLSGHGTPSDSRVGSFGTSPSRYTGMFARSTPTTKSDGEGFGHIGSPLRNSGFSYSSATKPGSGELSSSVSSPPRQSSMSALTQELQRTKLDVARSQAQATSGATSHAAPHPAAPVRPLSNGSAGKSTLDRGLSSTSVTKIDEEEELFDMDEVGSTPKSLPNGDSGFGAIGGHRTTK</sequence>
<feature type="zinc finger region" description="C3H1-type" evidence="5">
    <location>
        <begin position="131"/>
        <end position="158"/>
    </location>
</feature>
<dbReference type="PANTHER" id="PTHR11224:SF10">
    <property type="entry name" value="IP09428P-RELATED"/>
    <property type="match status" value="1"/>
</dbReference>
<feature type="compositionally biased region" description="Acidic residues" evidence="6">
    <location>
        <begin position="602"/>
        <end position="612"/>
    </location>
</feature>
<keyword evidence="4 5" id="KW-0862">Zinc</keyword>
<dbReference type="VEuPathDB" id="FungiDB:BTJ68_00344"/>
<dbReference type="Pfam" id="PF18044">
    <property type="entry name" value="zf-CCCH_4"/>
    <property type="match status" value="1"/>
</dbReference>
<keyword evidence="2" id="KW-0677">Repeat</keyword>
<feature type="compositionally biased region" description="Polar residues" evidence="6">
    <location>
        <begin position="464"/>
        <end position="482"/>
    </location>
</feature>
<feature type="compositionally biased region" description="Polar residues" evidence="6">
    <location>
        <begin position="38"/>
        <end position="47"/>
    </location>
</feature>
<dbReference type="InterPro" id="IPR045072">
    <property type="entry name" value="MKRN-like"/>
</dbReference>
<feature type="compositionally biased region" description="Basic and acidic residues" evidence="6">
    <location>
        <begin position="432"/>
        <end position="448"/>
    </location>
</feature>
<dbReference type="GO" id="GO:0061630">
    <property type="term" value="F:ubiquitin protein ligase activity"/>
    <property type="evidence" value="ECO:0007669"/>
    <property type="project" value="InterPro"/>
</dbReference>
<evidence type="ECO:0000256" key="6">
    <source>
        <dbReference type="SAM" id="MobiDB-lite"/>
    </source>
</evidence>
<name>A0A3M7EME6_HORWE</name>
<dbReference type="Proteomes" id="UP000269276">
    <property type="component" value="Unassembled WGS sequence"/>
</dbReference>
<dbReference type="GO" id="GO:0008270">
    <property type="term" value="F:zinc ion binding"/>
    <property type="evidence" value="ECO:0007669"/>
    <property type="project" value="UniProtKB-KW"/>
</dbReference>
<reference evidence="8 9" key="1">
    <citation type="journal article" date="2018" name="BMC Genomics">
        <title>Genomic evidence for intraspecific hybridization in a clonal and extremely halotolerant yeast.</title>
        <authorList>
            <person name="Gostincar C."/>
            <person name="Stajich J.E."/>
            <person name="Zupancic J."/>
            <person name="Zalar P."/>
            <person name="Gunde-Cimerman N."/>
        </authorList>
    </citation>
    <scope>NUCLEOTIDE SEQUENCE [LARGE SCALE GENOMIC DNA]</scope>
    <source>
        <strain evidence="8 9">EXF-2682</strain>
    </source>
</reference>
<evidence type="ECO:0000259" key="7">
    <source>
        <dbReference type="PROSITE" id="PS50103"/>
    </source>
</evidence>
<dbReference type="InterPro" id="IPR000571">
    <property type="entry name" value="Znf_CCCH"/>
</dbReference>
<dbReference type="SMART" id="SM00356">
    <property type="entry name" value="ZnF_C3H1"/>
    <property type="match status" value="2"/>
</dbReference>
<feature type="compositionally biased region" description="Gly residues" evidence="6">
    <location>
        <begin position="87"/>
        <end position="96"/>
    </location>
</feature>
<feature type="compositionally biased region" description="Polar residues" evidence="6">
    <location>
        <begin position="508"/>
        <end position="520"/>
    </location>
</feature>
<dbReference type="EMBL" id="QWIP01000027">
    <property type="protein sequence ID" value="RMY77234.1"/>
    <property type="molecule type" value="Genomic_DNA"/>
</dbReference>
<gene>
    <name evidence="8" type="ORF">D0863_01433</name>
</gene>
<evidence type="ECO:0000256" key="1">
    <source>
        <dbReference type="ARBA" id="ARBA00022723"/>
    </source>
</evidence>
<dbReference type="SUPFAM" id="SSF90229">
    <property type="entry name" value="CCCH zinc finger"/>
    <property type="match status" value="1"/>
</dbReference>
<evidence type="ECO:0000256" key="3">
    <source>
        <dbReference type="ARBA" id="ARBA00022771"/>
    </source>
</evidence>
<feature type="compositionally biased region" description="Low complexity" evidence="6">
    <location>
        <begin position="523"/>
        <end position="540"/>
    </location>
</feature>
<evidence type="ECO:0000256" key="2">
    <source>
        <dbReference type="ARBA" id="ARBA00022737"/>
    </source>
</evidence>
<evidence type="ECO:0000313" key="8">
    <source>
        <dbReference type="EMBL" id="RMY77234.1"/>
    </source>
</evidence>
<comment type="caution">
    <text evidence="8">The sequence shown here is derived from an EMBL/GenBank/DDBJ whole genome shotgun (WGS) entry which is preliminary data.</text>
</comment>
<feature type="domain" description="C3H1-type" evidence="7">
    <location>
        <begin position="131"/>
        <end position="158"/>
    </location>
</feature>
<feature type="zinc finger region" description="C3H1-type" evidence="5">
    <location>
        <begin position="160"/>
        <end position="187"/>
    </location>
</feature>
<dbReference type="InterPro" id="IPR036855">
    <property type="entry name" value="Znf_CCCH_sf"/>
</dbReference>
<feature type="compositionally biased region" description="Acidic residues" evidence="6">
    <location>
        <begin position="409"/>
        <end position="424"/>
    </location>
</feature>
<accession>A0A3M7EME6</accession>
<evidence type="ECO:0000313" key="9">
    <source>
        <dbReference type="Proteomes" id="UP000269276"/>
    </source>
</evidence>
<keyword evidence="1 5" id="KW-0479">Metal-binding</keyword>
<dbReference type="PANTHER" id="PTHR11224">
    <property type="entry name" value="MAKORIN-RELATED"/>
    <property type="match status" value="1"/>
</dbReference>
<protein>
    <recommendedName>
        <fullName evidence="7">C3H1-type domain-containing protein</fullName>
    </recommendedName>
</protein>
<dbReference type="InterPro" id="IPR041367">
    <property type="entry name" value="Znf-CCCH_4"/>
</dbReference>
<dbReference type="Gene3D" id="4.10.1000.10">
    <property type="entry name" value="Zinc finger, CCCH-type"/>
    <property type="match status" value="1"/>
</dbReference>
<proteinExistence type="predicted"/>
<feature type="compositionally biased region" description="Polar residues" evidence="6">
    <location>
        <begin position="556"/>
        <end position="565"/>
    </location>
</feature>
<dbReference type="OrthoDB" id="411372at2759"/>
<keyword evidence="3 5" id="KW-0863">Zinc-finger</keyword>
<feature type="region of interest" description="Disordered" evidence="6">
    <location>
        <begin position="38"/>
        <end position="98"/>
    </location>
</feature>